<name>A0A382G411_9ZZZZ</name>
<feature type="domain" description="Glycosyltransferase 2-like" evidence="1">
    <location>
        <begin position="5"/>
        <end position="74"/>
    </location>
</feature>
<evidence type="ECO:0000259" key="1">
    <source>
        <dbReference type="Pfam" id="PF00535"/>
    </source>
</evidence>
<feature type="non-terminal residue" evidence="2">
    <location>
        <position position="78"/>
    </location>
</feature>
<proteinExistence type="predicted"/>
<dbReference type="PANTHER" id="PTHR48090">
    <property type="entry name" value="UNDECAPRENYL-PHOSPHATE 4-DEOXY-4-FORMAMIDO-L-ARABINOSE TRANSFERASE-RELATED"/>
    <property type="match status" value="1"/>
</dbReference>
<dbReference type="EMBL" id="UINC01053470">
    <property type="protein sequence ID" value="SVB70020.1"/>
    <property type="molecule type" value="Genomic_DNA"/>
</dbReference>
<protein>
    <recommendedName>
        <fullName evidence="1">Glycosyltransferase 2-like domain-containing protein</fullName>
    </recommendedName>
</protein>
<dbReference type="PANTHER" id="PTHR48090:SF7">
    <property type="entry name" value="RFBJ PROTEIN"/>
    <property type="match status" value="1"/>
</dbReference>
<dbReference type="Pfam" id="PF00535">
    <property type="entry name" value="Glycos_transf_2"/>
    <property type="match status" value="1"/>
</dbReference>
<dbReference type="AlphaFoldDB" id="A0A382G411"/>
<reference evidence="2" key="1">
    <citation type="submission" date="2018-05" db="EMBL/GenBank/DDBJ databases">
        <authorList>
            <person name="Lanie J.A."/>
            <person name="Ng W.-L."/>
            <person name="Kazmierczak K.M."/>
            <person name="Andrzejewski T.M."/>
            <person name="Davidsen T.M."/>
            <person name="Wayne K.J."/>
            <person name="Tettelin H."/>
            <person name="Glass J.I."/>
            <person name="Rusch D."/>
            <person name="Podicherti R."/>
            <person name="Tsui H.-C.T."/>
            <person name="Winkler M.E."/>
        </authorList>
    </citation>
    <scope>NUCLEOTIDE SEQUENCE</scope>
</reference>
<dbReference type="InterPro" id="IPR029044">
    <property type="entry name" value="Nucleotide-diphossugar_trans"/>
</dbReference>
<dbReference type="InterPro" id="IPR050256">
    <property type="entry name" value="Glycosyltransferase_2"/>
</dbReference>
<gene>
    <name evidence="2" type="ORF">METZ01_LOCUS222874</name>
</gene>
<evidence type="ECO:0000313" key="2">
    <source>
        <dbReference type="EMBL" id="SVB70020.1"/>
    </source>
</evidence>
<sequence length="78" mass="8053">MTVALIIPAYDAAPTISRLLEDAGMFFGAGHILVVDDGSTDDTAAIARQSGAVVLGHVVNRGKGAALRTGFRWALDNG</sequence>
<organism evidence="2">
    <name type="scientific">marine metagenome</name>
    <dbReference type="NCBI Taxonomy" id="408172"/>
    <lineage>
        <taxon>unclassified sequences</taxon>
        <taxon>metagenomes</taxon>
        <taxon>ecological metagenomes</taxon>
    </lineage>
</organism>
<dbReference type="Gene3D" id="3.90.550.10">
    <property type="entry name" value="Spore Coat Polysaccharide Biosynthesis Protein SpsA, Chain A"/>
    <property type="match status" value="1"/>
</dbReference>
<accession>A0A382G411</accession>
<dbReference type="SUPFAM" id="SSF53448">
    <property type="entry name" value="Nucleotide-diphospho-sugar transferases"/>
    <property type="match status" value="1"/>
</dbReference>
<dbReference type="InterPro" id="IPR001173">
    <property type="entry name" value="Glyco_trans_2-like"/>
</dbReference>